<protein>
    <recommendedName>
        <fullName evidence="2">RNA helicase</fullName>
        <ecNumber evidence="2">3.6.4.13</ecNumber>
    </recommendedName>
</protein>
<dbReference type="PANTHER" id="PTHR47959:SF8">
    <property type="entry name" value="RNA HELICASE"/>
    <property type="match status" value="1"/>
</dbReference>
<dbReference type="SMART" id="SM00490">
    <property type="entry name" value="HELICc"/>
    <property type="match status" value="1"/>
</dbReference>
<feature type="region of interest" description="Disordered" evidence="10">
    <location>
        <begin position="847"/>
        <end position="889"/>
    </location>
</feature>
<dbReference type="PROSITE" id="PS51192">
    <property type="entry name" value="HELICASE_ATP_BIND_1"/>
    <property type="match status" value="1"/>
</dbReference>
<feature type="compositionally biased region" description="Polar residues" evidence="10">
    <location>
        <begin position="703"/>
        <end position="712"/>
    </location>
</feature>
<dbReference type="GO" id="GO:0005524">
    <property type="term" value="F:ATP binding"/>
    <property type="evidence" value="ECO:0007669"/>
    <property type="project" value="UniProtKB-KW"/>
</dbReference>
<keyword evidence="4" id="KW-0378">Hydrolase</keyword>
<evidence type="ECO:0000259" key="13">
    <source>
        <dbReference type="PROSITE" id="PS51195"/>
    </source>
</evidence>
<dbReference type="Gene3D" id="3.40.50.300">
    <property type="entry name" value="P-loop containing nucleotide triphosphate hydrolases"/>
    <property type="match status" value="2"/>
</dbReference>
<dbReference type="GO" id="GO:0016887">
    <property type="term" value="F:ATP hydrolysis activity"/>
    <property type="evidence" value="ECO:0007669"/>
    <property type="project" value="RHEA"/>
</dbReference>
<feature type="compositionally biased region" description="Low complexity" evidence="10">
    <location>
        <begin position="874"/>
        <end position="889"/>
    </location>
</feature>
<organism evidence="14">
    <name type="scientific">Fagus sylvatica</name>
    <name type="common">Beechnut</name>
    <dbReference type="NCBI Taxonomy" id="28930"/>
    <lineage>
        <taxon>Eukaryota</taxon>
        <taxon>Viridiplantae</taxon>
        <taxon>Streptophyta</taxon>
        <taxon>Embryophyta</taxon>
        <taxon>Tracheophyta</taxon>
        <taxon>Spermatophyta</taxon>
        <taxon>Magnoliopsida</taxon>
        <taxon>eudicotyledons</taxon>
        <taxon>Gunneridae</taxon>
        <taxon>Pentapetalae</taxon>
        <taxon>rosids</taxon>
        <taxon>fabids</taxon>
        <taxon>Fagales</taxon>
        <taxon>Fagaceae</taxon>
        <taxon>Fagus</taxon>
    </lineage>
</organism>
<accession>A0A2N9FGN3</accession>
<evidence type="ECO:0000256" key="3">
    <source>
        <dbReference type="ARBA" id="ARBA00022741"/>
    </source>
</evidence>
<evidence type="ECO:0000256" key="5">
    <source>
        <dbReference type="ARBA" id="ARBA00022806"/>
    </source>
</evidence>
<dbReference type="InterPro" id="IPR027417">
    <property type="entry name" value="P-loop_NTPase"/>
</dbReference>
<dbReference type="Pfam" id="PF00271">
    <property type="entry name" value="Helicase_C"/>
    <property type="match status" value="1"/>
</dbReference>
<dbReference type="SMART" id="SM01123">
    <property type="entry name" value="DBP10CT"/>
    <property type="match status" value="1"/>
</dbReference>
<reference evidence="14" key="1">
    <citation type="submission" date="2018-02" db="EMBL/GenBank/DDBJ databases">
        <authorList>
            <person name="Cohen D.B."/>
            <person name="Kent A.D."/>
        </authorList>
    </citation>
    <scope>NUCLEOTIDE SEQUENCE</scope>
</reference>
<dbReference type="CDD" id="cd17959">
    <property type="entry name" value="DEADc_DDX54"/>
    <property type="match status" value="1"/>
</dbReference>
<gene>
    <name evidence="14" type="ORF">FSB_LOCUS13973</name>
</gene>
<evidence type="ECO:0000256" key="6">
    <source>
        <dbReference type="ARBA" id="ARBA00022840"/>
    </source>
</evidence>
<feature type="domain" description="Helicase ATP-binding" evidence="11">
    <location>
        <begin position="59"/>
        <end position="234"/>
    </location>
</feature>
<dbReference type="Pfam" id="PF00270">
    <property type="entry name" value="DEAD"/>
    <property type="match status" value="1"/>
</dbReference>
<dbReference type="GO" id="GO:0005829">
    <property type="term" value="C:cytosol"/>
    <property type="evidence" value="ECO:0007669"/>
    <property type="project" value="TreeGrafter"/>
</dbReference>
<dbReference type="InterPro" id="IPR033517">
    <property type="entry name" value="DDX54/DBP10_DEAD-box_helicase"/>
</dbReference>
<evidence type="ECO:0000256" key="7">
    <source>
        <dbReference type="ARBA" id="ARBA00022884"/>
    </source>
</evidence>
<dbReference type="SUPFAM" id="SSF52540">
    <property type="entry name" value="P-loop containing nucleoside triphosphate hydrolases"/>
    <property type="match status" value="1"/>
</dbReference>
<keyword evidence="3" id="KW-0547">Nucleotide-binding</keyword>
<dbReference type="GO" id="GO:0003724">
    <property type="term" value="F:RNA helicase activity"/>
    <property type="evidence" value="ECO:0007669"/>
    <property type="project" value="UniProtKB-EC"/>
</dbReference>
<comment type="similarity">
    <text evidence="1">Belongs to the DEAD box helicase family. DDX54/DBP10 subfamily.</text>
</comment>
<dbReference type="GO" id="GO:0003723">
    <property type="term" value="F:RNA binding"/>
    <property type="evidence" value="ECO:0007669"/>
    <property type="project" value="UniProtKB-KW"/>
</dbReference>
<dbReference type="GO" id="GO:0005634">
    <property type="term" value="C:nucleus"/>
    <property type="evidence" value="ECO:0007669"/>
    <property type="project" value="InterPro"/>
</dbReference>
<feature type="region of interest" description="Disordered" evidence="10">
    <location>
        <begin position="816"/>
        <end position="835"/>
    </location>
</feature>
<dbReference type="InterPro" id="IPR050079">
    <property type="entry name" value="DEAD_box_RNA_helicase"/>
</dbReference>
<feature type="compositionally biased region" description="Basic and acidic residues" evidence="10">
    <location>
        <begin position="861"/>
        <end position="871"/>
    </location>
</feature>
<keyword evidence="5" id="KW-0347">Helicase</keyword>
<feature type="region of interest" description="Disordered" evidence="10">
    <location>
        <begin position="686"/>
        <end position="713"/>
    </location>
</feature>
<name>A0A2N9FGN3_FAGSY</name>
<feature type="region of interest" description="Disordered" evidence="10">
    <location>
        <begin position="1221"/>
        <end position="1268"/>
    </location>
</feature>
<evidence type="ECO:0000256" key="9">
    <source>
        <dbReference type="PROSITE-ProRule" id="PRU00552"/>
    </source>
</evidence>
<dbReference type="EC" id="3.6.4.13" evidence="2"/>
<proteinExistence type="inferred from homology"/>
<evidence type="ECO:0000259" key="12">
    <source>
        <dbReference type="PROSITE" id="PS51194"/>
    </source>
</evidence>
<sequence length="1268" mass="140810">MVAIDASHVSSKAELKRLEKQKKKSKSGGFESLGLSPDVYRGIKRKGYKVPTPIQRKTMPLILSGSDVVAMARTGSGKTAAFLVPMLERLRHHVPEGQGGVRALILSPTRDLALQTFKFTQELGRFTDLRISLLVGGDSMESQFEELSQSPDIIIATPGRLMHHLSEVDDMSLRTVEYVVFDEADCLFGMGFAEQLHQILGQLSENRQTLLFSATLPSALAEFAKAGLRDPQLVRLDLETKISPDLKVCFFTLRQEEKHAALLYLVREQIGSNEQTLLFVSTKHHVEFLNTLFREEGIEPSVCYGDMDQDARKINVARFRARKTMLLIVTDIAARGIDIPLLDNVINWDFPPKPKIFIHRVGRAARAGRTGTAFSFVTTEDMPYVLDLHLFLSKPIRAAPSEDEVLRDMDGVMSKIDQAVANGETIYGRFPQTVIDLVSDRVREIIDSSADLTSLLKTCTNASRLYSKTKPLPSKESIRRSKDLPREGLHPIFRSVLGGGDLMALAFSERLKMFRPKQTILEAEGEAAKSKHLKGPAGQWVDVMKKKRAIHEEVINSVHQKRSINPVNEEFNLDITSSKDKEKKERGKRHMSHVSMGSATARWCHDILLEFATLPPDQNAFRSFREGNKVFVIQKQRNGKGRFASMTVLGETKDRGSVIIPEGRDAGGWRGFSQEINGVLTPAVPTLNHQREQPPPHAGAGAQRSSNSNGDSRSCKEVVILGNTIPKISHVNAGLPEESRNCSNSDYVEILLKVIMNCGPDNKWVVKWAGVLDNDPALIQNPVDSKSANVGPRELIKPNVEARPTTLNLAAKPSSNVEMNSNHAHKPVTKPKLPRIAPKFVWRPRSGFQQKSVGEPSGIRDPNHVSVHSEESESQFSDSQLSGSQFSDSELGIESISQIPSTTEVFQGTGTVSREAEDWICQLRDGRSVRLPPEFVGSHRGRSEVYLPPFSVGETIDQLGDSFTLVMEDDGSVRQSVENLKAVVGSESGGKELVIFEEMEPENWEDRSFGNDEVHWEVKGDELLVNQVHSGEALLSWDSDEAPLEVVPLARIEVSHSPEQAEGLLATKEEEKKQKSAWLLHNLKAVGKVLGAYYEGFEDRVEKLLLDIEERRNQRINDHLGVKKGTRTGLRLSRELKNLSSSINYEGLAVRANQDFGSNRLESAVLDLVADDGAGMKKQKSQYHWDKRSKKYIKLNNGDRVTASGKIVKTESGAKVKANKTGMYKKWKQRSHNRVSLKGTSGEGNGEESTSMSALDQLPSRESIAIAS</sequence>
<keyword evidence="7" id="KW-0694">RNA-binding</keyword>
<evidence type="ECO:0000256" key="10">
    <source>
        <dbReference type="SAM" id="MobiDB-lite"/>
    </source>
</evidence>
<feature type="compositionally biased region" description="Basic residues" evidence="10">
    <location>
        <begin position="823"/>
        <end position="833"/>
    </location>
</feature>
<dbReference type="InterPro" id="IPR001650">
    <property type="entry name" value="Helicase_C-like"/>
</dbReference>
<keyword evidence="6" id="KW-0067">ATP-binding</keyword>
<dbReference type="PANTHER" id="PTHR47959">
    <property type="entry name" value="ATP-DEPENDENT RNA HELICASE RHLE-RELATED"/>
    <property type="match status" value="1"/>
</dbReference>
<evidence type="ECO:0000256" key="8">
    <source>
        <dbReference type="ARBA" id="ARBA00047984"/>
    </source>
</evidence>
<dbReference type="InterPro" id="IPR014001">
    <property type="entry name" value="Helicase_ATP-bd"/>
</dbReference>
<evidence type="ECO:0000313" key="14">
    <source>
        <dbReference type="EMBL" id="SPC86091.1"/>
    </source>
</evidence>
<dbReference type="PROSITE" id="PS51194">
    <property type="entry name" value="HELICASE_CTER"/>
    <property type="match status" value="1"/>
</dbReference>
<evidence type="ECO:0000256" key="2">
    <source>
        <dbReference type="ARBA" id="ARBA00012552"/>
    </source>
</evidence>
<dbReference type="Pfam" id="PF08147">
    <property type="entry name" value="DBP10CT"/>
    <property type="match status" value="1"/>
</dbReference>
<dbReference type="EMBL" id="OIVN01000824">
    <property type="protein sequence ID" value="SPC86091.1"/>
    <property type="molecule type" value="Genomic_DNA"/>
</dbReference>
<dbReference type="PROSITE" id="PS51195">
    <property type="entry name" value="Q_MOTIF"/>
    <property type="match status" value="1"/>
</dbReference>
<dbReference type="InterPro" id="IPR014014">
    <property type="entry name" value="RNA_helicase_DEAD_Q_motif"/>
</dbReference>
<dbReference type="AlphaFoldDB" id="A0A2N9FGN3"/>
<dbReference type="InterPro" id="IPR012541">
    <property type="entry name" value="DBP10_C"/>
</dbReference>
<evidence type="ECO:0000256" key="1">
    <source>
        <dbReference type="ARBA" id="ARBA00010379"/>
    </source>
</evidence>
<evidence type="ECO:0000256" key="4">
    <source>
        <dbReference type="ARBA" id="ARBA00022801"/>
    </source>
</evidence>
<feature type="domain" description="DEAD-box RNA helicase Q" evidence="13">
    <location>
        <begin position="28"/>
        <end position="56"/>
    </location>
</feature>
<dbReference type="InterPro" id="IPR011545">
    <property type="entry name" value="DEAD/DEAH_box_helicase_dom"/>
</dbReference>
<feature type="short sequence motif" description="Q motif" evidence="9">
    <location>
        <begin position="28"/>
        <end position="56"/>
    </location>
</feature>
<dbReference type="CDD" id="cd18787">
    <property type="entry name" value="SF2_C_DEAD"/>
    <property type="match status" value="1"/>
</dbReference>
<feature type="compositionally biased region" description="Basic residues" evidence="10">
    <location>
        <begin position="1223"/>
        <end position="1235"/>
    </location>
</feature>
<comment type="catalytic activity">
    <reaction evidence="8">
        <text>ATP + H2O = ADP + phosphate + H(+)</text>
        <dbReference type="Rhea" id="RHEA:13065"/>
        <dbReference type="ChEBI" id="CHEBI:15377"/>
        <dbReference type="ChEBI" id="CHEBI:15378"/>
        <dbReference type="ChEBI" id="CHEBI:30616"/>
        <dbReference type="ChEBI" id="CHEBI:43474"/>
        <dbReference type="ChEBI" id="CHEBI:456216"/>
        <dbReference type="EC" id="3.6.4.13"/>
    </reaction>
</comment>
<dbReference type="SMART" id="SM00487">
    <property type="entry name" value="DEXDc"/>
    <property type="match status" value="1"/>
</dbReference>
<feature type="domain" description="Helicase C-terminal" evidence="12">
    <location>
        <begin position="258"/>
        <end position="407"/>
    </location>
</feature>
<evidence type="ECO:0000259" key="11">
    <source>
        <dbReference type="PROSITE" id="PS51192"/>
    </source>
</evidence>